<dbReference type="EMBL" id="QFYQ01000001">
    <property type="protein sequence ID" value="RAK54745.1"/>
    <property type="molecule type" value="Genomic_DNA"/>
</dbReference>
<sequence length="287" mass="31367">MAQPHAAAGGHFTIGGDLTVNRLGFGAYWMCGDEGWGEAPRGAVELLRRLPDLGVNLIDTADSYGPHVSELTIREALRPYPKDLVIATKGGYARPRPNAWIPLGRPEYLIASAKQSASRLGVETIDLWQLHRIDPKTPIHDQFDAIARLRAEGVIRHVGLSEVGIEEIEAAQAYFPVATVQNLYNLANRHSEAVLDWCEAHGVGFMPWYPLGQGSVMTNETLHRIAPNYGATPAQLALAWLLRRSPVMLPIPGTRDPAHLTDNVAAAAIRLSDEDFEALSAIAPPRR</sequence>
<reference evidence="4" key="1">
    <citation type="submission" date="2018-05" db="EMBL/GenBank/DDBJ databases">
        <authorList>
            <person name="Li X."/>
        </authorList>
    </citation>
    <scope>NUCLEOTIDE SEQUENCE [LARGE SCALE GENOMIC DNA]</scope>
    <source>
        <strain evidence="4">LX32</strain>
    </source>
</reference>
<dbReference type="PANTHER" id="PTHR43625">
    <property type="entry name" value="AFLATOXIN B1 ALDEHYDE REDUCTASE"/>
    <property type="match status" value="1"/>
</dbReference>
<dbReference type="InterPro" id="IPR036812">
    <property type="entry name" value="NAD(P)_OxRdtase_dom_sf"/>
</dbReference>
<accession>A0A328AK17</accession>
<name>A0A328AK17_9CAUL</name>
<dbReference type="Gene3D" id="3.20.20.100">
    <property type="entry name" value="NADP-dependent oxidoreductase domain"/>
    <property type="match status" value="1"/>
</dbReference>
<dbReference type="InterPro" id="IPR020471">
    <property type="entry name" value="AKR"/>
</dbReference>
<proteinExistence type="predicted"/>
<dbReference type="InterPro" id="IPR023210">
    <property type="entry name" value="NADP_OxRdtase_dom"/>
</dbReference>
<dbReference type="Proteomes" id="UP000249254">
    <property type="component" value="Unassembled WGS sequence"/>
</dbReference>
<dbReference type="OrthoDB" id="9803483at2"/>
<dbReference type="AlphaFoldDB" id="A0A328AK17"/>
<gene>
    <name evidence="3" type="ORF">DJ017_09505</name>
</gene>
<keyword evidence="1" id="KW-0560">Oxidoreductase</keyword>
<dbReference type="GO" id="GO:0005737">
    <property type="term" value="C:cytoplasm"/>
    <property type="evidence" value="ECO:0007669"/>
    <property type="project" value="TreeGrafter"/>
</dbReference>
<dbReference type="CDD" id="cd19088">
    <property type="entry name" value="AKR_AKR13B1"/>
    <property type="match status" value="1"/>
</dbReference>
<comment type="caution">
    <text evidence="3">The sequence shown here is derived from an EMBL/GenBank/DDBJ whole genome shotgun (WGS) entry which is preliminary data.</text>
</comment>
<evidence type="ECO:0000313" key="3">
    <source>
        <dbReference type="EMBL" id="RAK54745.1"/>
    </source>
</evidence>
<dbReference type="RefSeq" id="WP_111528496.1">
    <property type="nucleotide sequence ID" value="NZ_JBHRSG010000004.1"/>
</dbReference>
<dbReference type="SUPFAM" id="SSF51430">
    <property type="entry name" value="NAD(P)-linked oxidoreductase"/>
    <property type="match status" value="1"/>
</dbReference>
<keyword evidence="4" id="KW-1185">Reference proteome</keyword>
<dbReference type="PANTHER" id="PTHR43625:SF40">
    <property type="entry name" value="ALDO-KETO REDUCTASE YAKC [NADP(+)]"/>
    <property type="match status" value="1"/>
</dbReference>
<evidence type="ECO:0000256" key="1">
    <source>
        <dbReference type="ARBA" id="ARBA00023002"/>
    </source>
</evidence>
<evidence type="ECO:0000313" key="4">
    <source>
        <dbReference type="Proteomes" id="UP000249254"/>
    </source>
</evidence>
<feature type="domain" description="NADP-dependent oxidoreductase" evidence="2">
    <location>
        <begin position="22"/>
        <end position="282"/>
    </location>
</feature>
<organism evidence="3 4">
    <name type="scientific">Phenylobacterium soli</name>
    <dbReference type="NCBI Taxonomy" id="2170551"/>
    <lineage>
        <taxon>Bacteria</taxon>
        <taxon>Pseudomonadati</taxon>
        <taxon>Pseudomonadota</taxon>
        <taxon>Alphaproteobacteria</taxon>
        <taxon>Caulobacterales</taxon>
        <taxon>Caulobacteraceae</taxon>
        <taxon>Phenylobacterium</taxon>
    </lineage>
</organism>
<dbReference type="Pfam" id="PF00248">
    <property type="entry name" value="Aldo_ket_red"/>
    <property type="match status" value="1"/>
</dbReference>
<dbReference type="InterPro" id="IPR050791">
    <property type="entry name" value="Aldo-Keto_reductase"/>
</dbReference>
<dbReference type="PRINTS" id="PR00069">
    <property type="entry name" value="ALDKETRDTASE"/>
</dbReference>
<protein>
    <submittedName>
        <fullName evidence="3">Oxidoreductase</fullName>
    </submittedName>
</protein>
<evidence type="ECO:0000259" key="2">
    <source>
        <dbReference type="Pfam" id="PF00248"/>
    </source>
</evidence>
<dbReference type="GO" id="GO:0016491">
    <property type="term" value="F:oxidoreductase activity"/>
    <property type="evidence" value="ECO:0007669"/>
    <property type="project" value="UniProtKB-KW"/>
</dbReference>